<evidence type="ECO:0000313" key="2">
    <source>
        <dbReference type="EMBL" id="KEP46394.1"/>
    </source>
</evidence>
<dbReference type="Proteomes" id="UP000027456">
    <property type="component" value="Unassembled WGS sequence"/>
</dbReference>
<evidence type="ECO:0000256" key="1">
    <source>
        <dbReference type="SAM" id="SignalP"/>
    </source>
</evidence>
<dbReference type="OrthoDB" id="3196652at2759"/>
<feature type="signal peptide" evidence="1">
    <location>
        <begin position="1"/>
        <end position="23"/>
    </location>
</feature>
<evidence type="ECO:0000313" key="3">
    <source>
        <dbReference type="Proteomes" id="UP000027456"/>
    </source>
</evidence>
<keyword evidence="1" id="KW-0732">Signal</keyword>
<proteinExistence type="predicted"/>
<keyword evidence="2" id="KW-0812">Transmembrane</keyword>
<gene>
    <name evidence="2" type="ORF">V565_201130</name>
</gene>
<keyword evidence="3" id="KW-1185">Reference proteome</keyword>
<protein>
    <submittedName>
        <fullName evidence="2">Putative transmembrane protein</fullName>
    </submittedName>
</protein>
<dbReference type="EMBL" id="AZST01001123">
    <property type="protein sequence ID" value="KEP46394.1"/>
    <property type="molecule type" value="Genomic_DNA"/>
</dbReference>
<feature type="chain" id="PRO_5001697795" evidence="1">
    <location>
        <begin position="24"/>
        <end position="96"/>
    </location>
</feature>
<reference evidence="2 3" key="1">
    <citation type="submission" date="2013-12" db="EMBL/GenBank/DDBJ databases">
        <authorList>
            <person name="Cubeta M."/>
            <person name="Pakala S."/>
            <person name="Fedorova N."/>
            <person name="Thomas E."/>
            <person name="Dean R."/>
            <person name="Jabaji S."/>
            <person name="Neate S."/>
            <person name="Toda T."/>
            <person name="Tavantzis S."/>
            <person name="Vilgalys R."/>
            <person name="Bharathan N."/>
            <person name="Pakala S."/>
            <person name="Losada L.S."/>
            <person name="Zafar N."/>
            <person name="Nierman W."/>
        </authorList>
    </citation>
    <scope>NUCLEOTIDE SEQUENCE [LARGE SCALE GENOMIC DNA]</scope>
    <source>
        <strain evidence="2 3">123E</strain>
    </source>
</reference>
<keyword evidence="2" id="KW-0472">Membrane</keyword>
<organism evidence="2 3">
    <name type="scientific">Rhizoctonia solani 123E</name>
    <dbReference type="NCBI Taxonomy" id="1423351"/>
    <lineage>
        <taxon>Eukaryota</taxon>
        <taxon>Fungi</taxon>
        <taxon>Dikarya</taxon>
        <taxon>Basidiomycota</taxon>
        <taxon>Agaricomycotina</taxon>
        <taxon>Agaricomycetes</taxon>
        <taxon>Cantharellales</taxon>
        <taxon>Ceratobasidiaceae</taxon>
        <taxon>Rhizoctonia</taxon>
    </lineage>
</organism>
<comment type="caution">
    <text evidence="2">The sequence shown here is derived from an EMBL/GenBank/DDBJ whole genome shotgun (WGS) entry which is preliminary data.</text>
</comment>
<dbReference type="HOGENOM" id="CLU_2360921_0_0_1"/>
<name>A0A074RHY4_9AGAM</name>
<accession>A0A074RHY4</accession>
<dbReference type="AlphaFoldDB" id="A0A074RHY4"/>
<sequence length="96" mass="11025">MRSSSFISFLFFFFFSFFALVSALPEPVNEGARELMARGGWDDGCDKKQGWGKCDDGHCCQEKETCCGKVCCAYGEYCVNYETDWKCCKDKDCKEW</sequence>